<reference evidence="1 2" key="1">
    <citation type="submission" date="2016-12" db="EMBL/GenBank/DDBJ databases">
        <title>The genomes of Aspergillus section Nigri reveals drivers in fungal speciation.</title>
        <authorList>
            <consortium name="DOE Joint Genome Institute"/>
            <person name="Vesth T.C."/>
            <person name="Nybo J."/>
            <person name="Theobald S."/>
            <person name="Brandl J."/>
            <person name="Frisvad J.C."/>
            <person name="Nielsen K.F."/>
            <person name="Lyhne E.K."/>
            <person name="Kogle M.E."/>
            <person name="Kuo A."/>
            <person name="Riley R."/>
            <person name="Clum A."/>
            <person name="Nolan M."/>
            <person name="Lipzen A."/>
            <person name="Salamov A."/>
            <person name="Henrissat B."/>
            <person name="Wiebenga A."/>
            <person name="De Vries R.P."/>
            <person name="Grigoriev I.V."/>
            <person name="Mortensen U.H."/>
            <person name="Andersen M.R."/>
            <person name="Baker S.E."/>
        </authorList>
    </citation>
    <scope>NUCLEOTIDE SEQUENCE [LARGE SCALE GENOMIC DNA]</scope>
    <source>
        <strain evidence="1 2">JOP 1030-1</strain>
    </source>
</reference>
<gene>
    <name evidence="1" type="ORF">BP01DRAFT_236690</name>
</gene>
<sequence>MLLPFPLSYTVMSLPLFPLSLTNPPSSSTYLPTYLSSDLDARRPFSRKGRLPFFPPTNYNPPPSYTTLSPTLMF</sequence>
<name>A0A318ZIT8_9EURO</name>
<dbReference type="AlphaFoldDB" id="A0A318ZIT8"/>
<evidence type="ECO:0000313" key="2">
    <source>
        <dbReference type="Proteomes" id="UP000248349"/>
    </source>
</evidence>
<proteinExistence type="predicted"/>
<dbReference type="RefSeq" id="XP_025432757.1">
    <property type="nucleotide sequence ID" value="XM_025571240.1"/>
</dbReference>
<dbReference type="EMBL" id="KZ821226">
    <property type="protein sequence ID" value="PYH46775.1"/>
    <property type="molecule type" value="Genomic_DNA"/>
</dbReference>
<dbReference type="GeneID" id="37072468"/>
<dbReference type="Proteomes" id="UP000248349">
    <property type="component" value="Unassembled WGS sequence"/>
</dbReference>
<protein>
    <submittedName>
        <fullName evidence="1">Uncharacterized protein</fullName>
    </submittedName>
</protein>
<keyword evidence="2" id="KW-1185">Reference proteome</keyword>
<evidence type="ECO:0000313" key="1">
    <source>
        <dbReference type="EMBL" id="PYH46775.1"/>
    </source>
</evidence>
<organism evidence="1 2">
    <name type="scientific">Aspergillus saccharolyticus JOP 1030-1</name>
    <dbReference type="NCBI Taxonomy" id="1450539"/>
    <lineage>
        <taxon>Eukaryota</taxon>
        <taxon>Fungi</taxon>
        <taxon>Dikarya</taxon>
        <taxon>Ascomycota</taxon>
        <taxon>Pezizomycotina</taxon>
        <taxon>Eurotiomycetes</taxon>
        <taxon>Eurotiomycetidae</taxon>
        <taxon>Eurotiales</taxon>
        <taxon>Aspergillaceae</taxon>
        <taxon>Aspergillus</taxon>
        <taxon>Aspergillus subgen. Circumdati</taxon>
    </lineage>
</organism>
<accession>A0A318ZIT8</accession>